<dbReference type="EMBL" id="LAEV01002235">
    <property type="protein sequence ID" value="KKA26331.1"/>
    <property type="molecule type" value="Genomic_DNA"/>
</dbReference>
<dbReference type="OrthoDB" id="10258445at2759"/>
<protein>
    <recommendedName>
        <fullName evidence="4">LYR motif-containing protein 5A</fullName>
    </recommendedName>
</protein>
<dbReference type="GO" id="GO:0022904">
    <property type="term" value="P:respiratory electron transport chain"/>
    <property type="evidence" value="ECO:0007669"/>
    <property type="project" value="TreeGrafter"/>
</dbReference>
<comment type="similarity">
    <text evidence="1">Belongs to the complex I LYR family.</text>
</comment>
<evidence type="ECO:0000256" key="1">
    <source>
        <dbReference type="ARBA" id="ARBA00009508"/>
    </source>
</evidence>
<name>A0A0F4Z8B8_9PEZI</name>
<organism evidence="2 3">
    <name type="scientific">Thielaviopsis punctulata</name>
    <dbReference type="NCBI Taxonomy" id="72032"/>
    <lineage>
        <taxon>Eukaryota</taxon>
        <taxon>Fungi</taxon>
        <taxon>Dikarya</taxon>
        <taxon>Ascomycota</taxon>
        <taxon>Pezizomycotina</taxon>
        <taxon>Sordariomycetes</taxon>
        <taxon>Hypocreomycetidae</taxon>
        <taxon>Microascales</taxon>
        <taxon>Ceratocystidaceae</taxon>
        <taxon>Thielaviopsis</taxon>
    </lineage>
</organism>
<dbReference type="GO" id="GO:0005739">
    <property type="term" value="C:mitochondrion"/>
    <property type="evidence" value="ECO:0007669"/>
    <property type="project" value="TreeGrafter"/>
</dbReference>
<reference evidence="2 3" key="1">
    <citation type="submission" date="2015-03" db="EMBL/GenBank/DDBJ databases">
        <authorList>
            <person name="Radwan O."/>
            <person name="Al-Naeli F.A."/>
            <person name="Rendon G.A."/>
            <person name="Fields C."/>
        </authorList>
    </citation>
    <scope>NUCLEOTIDE SEQUENCE [LARGE SCALE GENOMIC DNA]</scope>
    <source>
        <strain evidence="2">CR-DP1</strain>
    </source>
</reference>
<evidence type="ECO:0008006" key="4">
    <source>
        <dbReference type="Google" id="ProtNLM"/>
    </source>
</evidence>
<dbReference type="Pfam" id="PF13233">
    <property type="entry name" value="Complex1_LYR_2"/>
    <property type="match status" value="1"/>
</dbReference>
<dbReference type="GO" id="GO:0090324">
    <property type="term" value="P:negative regulation of oxidative phosphorylation"/>
    <property type="evidence" value="ECO:0007669"/>
    <property type="project" value="InterPro"/>
</dbReference>
<accession>A0A0F4Z8B8</accession>
<dbReference type="InterPro" id="IPR052000">
    <property type="entry name" value="ETFRF1"/>
</dbReference>
<dbReference type="PANTHER" id="PTHR21024">
    <property type="entry name" value="GROWTH HORMONE-INDUCIBLE SOLUBLE PROTEIN-RELATED"/>
    <property type="match status" value="1"/>
</dbReference>
<dbReference type="Proteomes" id="UP000033483">
    <property type="component" value="Unassembled WGS sequence"/>
</dbReference>
<dbReference type="AlphaFoldDB" id="A0A0F4Z8B8"/>
<proteinExistence type="inferred from homology"/>
<keyword evidence="3" id="KW-1185">Reference proteome</keyword>
<dbReference type="InterPro" id="IPR045296">
    <property type="entry name" value="Complex1_LYR_ETFRF1_LYRM5"/>
</dbReference>
<sequence length="92" mass="11136">MNPELRSQVISIYKELLFLGRSYPLGFPYFRHRLHRAFSAKAHLTREADIQEALAKAHFIKKGFAFVVFLRIETLYYLKKYRTLRHRYDPFQ</sequence>
<gene>
    <name evidence="2" type="ORF">TD95_003522</name>
</gene>
<evidence type="ECO:0000313" key="3">
    <source>
        <dbReference type="Proteomes" id="UP000033483"/>
    </source>
</evidence>
<dbReference type="PANTHER" id="PTHR21024:SF0">
    <property type="entry name" value="ELECTRON TRANSFER FLAVOPROTEIN REGULATORY FACTOR 1"/>
    <property type="match status" value="1"/>
</dbReference>
<dbReference type="CDD" id="cd20265">
    <property type="entry name" value="Complex1_LYR_ETFRF1_LYRM5"/>
    <property type="match status" value="1"/>
</dbReference>
<evidence type="ECO:0000313" key="2">
    <source>
        <dbReference type="EMBL" id="KKA26331.1"/>
    </source>
</evidence>
<comment type="caution">
    <text evidence="2">The sequence shown here is derived from an EMBL/GenBank/DDBJ whole genome shotgun (WGS) entry which is preliminary data.</text>
</comment>